<dbReference type="InterPro" id="IPR012257">
    <property type="entry name" value="Glc_ox_4Fe-4S"/>
</dbReference>
<dbReference type="PIRSF" id="PIRSF000139">
    <property type="entry name" value="Glc_ox_4Fe-4S"/>
    <property type="match status" value="1"/>
</dbReference>
<dbReference type="Proteomes" id="UP001597478">
    <property type="component" value="Unassembled WGS sequence"/>
</dbReference>
<keyword evidence="2 6" id="KW-0479">Metal-binding</keyword>
<evidence type="ECO:0000256" key="1">
    <source>
        <dbReference type="ARBA" id="ARBA00022485"/>
    </source>
</evidence>
<keyword evidence="10" id="KW-1185">Reference proteome</keyword>
<dbReference type="SUPFAM" id="SSF54862">
    <property type="entry name" value="4Fe-4S ferredoxins"/>
    <property type="match status" value="1"/>
</dbReference>
<reference evidence="10" key="1">
    <citation type="journal article" date="2019" name="Int. J. Syst. Evol. Microbiol.">
        <title>The Global Catalogue of Microorganisms (GCM) 10K type strain sequencing project: providing services to taxonomists for standard genome sequencing and annotation.</title>
        <authorList>
            <consortium name="The Broad Institute Genomics Platform"/>
            <consortium name="The Broad Institute Genome Sequencing Center for Infectious Disease"/>
            <person name="Wu L."/>
            <person name="Ma J."/>
        </authorList>
    </citation>
    <scope>NUCLEOTIDE SEQUENCE [LARGE SCALE GENOMIC DNA]</scope>
    <source>
        <strain evidence="10">IBRC-M 10906</strain>
    </source>
</reference>
<keyword evidence="6" id="KW-0249">Electron transport</keyword>
<sequence>MTDSSFDAVHPPSRELLDDCVHCGFCLPTCPTYQLWGEEMDSPRGRIYLMDLAERGEIGLEGAFTEHIDACLGCMACVTACPSGVQYNRLLEAARPQIERNVHRKPFDRLFRNGIFALFPYRRRLRAAAIAGLAYQKLRLSRVAERILPPRLRATQALMPPVRLRSAFATLPRRIRPEGPVRRRVALLSGCVQDVFFHEVNVATQRVLAAEGCEVLTPRSQGCCGALGLHAGREQHALKHAKRTIETFEKLPVDNIVVNVAGCGSSMKEYRDLLADDPEWAERARAFSAKVRDITELLAELTPQATRHRIDAKVAYHDACHLGHAQGVRAQPRAVLRTIPGVELVDLPEAELCCGSAGIYNMVQPEPAEELGQRKAGNIRAVNPDLLVTANPGCLLQIGRYLDGIPMLHPVQLLDASIQGRQPTTSMSTQVGTREAPSSRR</sequence>
<feature type="domain" description="4Fe-4S ferredoxin-type" evidence="8">
    <location>
        <begin position="10"/>
        <end position="41"/>
    </location>
</feature>
<dbReference type="Pfam" id="PF13183">
    <property type="entry name" value="Fer4_8"/>
    <property type="match status" value="1"/>
</dbReference>
<keyword evidence="5 6" id="KW-0411">Iron-sulfur</keyword>
<keyword evidence="4 6" id="KW-0408">Iron</keyword>
<evidence type="ECO:0000256" key="3">
    <source>
        <dbReference type="ARBA" id="ARBA00022737"/>
    </source>
</evidence>
<keyword evidence="3" id="KW-0677">Repeat</keyword>
<evidence type="ECO:0000313" key="9">
    <source>
        <dbReference type="EMBL" id="MFD2798110.1"/>
    </source>
</evidence>
<dbReference type="Gene3D" id="1.10.1060.10">
    <property type="entry name" value="Alpha-helical ferredoxin"/>
    <property type="match status" value="1"/>
</dbReference>
<dbReference type="InterPro" id="IPR017896">
    <property type="entry name" value="4Fe4S_Fe-S-bd"/>
</dbReference>
<accession>A0ABW5W5D1</accession>
<comment type="catalytic activity">
    <reaction evidence="6">
        <text>(R)-lactate + A = pyruvate + AH2</text>
        <dbReference type="Rhea" id="RHEA:15089"/>
        <dbReference type="ChEBI" id="CHEBI:13193"/>
        <dbReference type="ChEBI" id="CHEBI:15361"/>
        <dbReference type="ChEBI" id="CHEBI:16004"/>
        <dbReference type="ChEBI" id="CHEBI:17499"/>
    </reaction>
</comment>
<evidence type="ECO:0000256" key="6">
    <source>
        <dbReference type="PIRNR" id="PIRNR000139"/>
    </source>
</evidence>
<dbReference type="EC" id="1.1.99.14" evidence="6"/>
<dbReference type="PANTHER" id="PTHR32479:SF17">
    <property type="entry name" value="GLYCOLATE OXIDASE IRON-SULFUR SUBUNIT"/>
    <property type="match status" value="1"/>
</dbReference>
<evidence type="ECO:0000256" key="4">
    <source>
        <dbReference type="ARBA" id="ARBA00023004"/>
    </source>
</evidence>
<dbReference type="InterPro" id="IPR009051">
    <property type="entry name" value="Helical_ferredxn"/>
</dbReference>
<dbReference type="PROSITE" id="PS51379">
    <property type="entry name" value="4FE4S_FER_2"/>
    <property type="match status" value="2"/>
</dbReference>
<gene>
    <name evidence="9" type="ORF">ACFS2C_01725</name>
</gene>
<protein>
    <recommendedName>
        <fullName evidence="6">Glycolate oxidase iron-sulfur subunit</fullName>
        <ecNumber evidence="6">1.1.99.14</ecNumber>
    </recommendedName>
</protein>
<evidence type="ECO:0000256" key="5">
    <source>
        <dbReference type="ARBA" id="ARBA00023014"/>
    </source>
</evidence>
<comment type="function">
    <text evidence="6">Component of a complex that catalyzes the oxidation of glycolate to glyoxylate.</text>
</comment>
<evidence type="ECO:0000256" key="2">
    <source>
        <dbReference type="ARBA" id="ARBA00022723"/>
    </source>
</evidence>
<keyword evidence="6" id="KW-0813">Transport</keyword>
<evidence type="ECO:0000256" key="7">
    <source>
        <dbReference type="SAM" id="MobiDB-lite"/>
    </source>
</evidence>
<dbReference type="InterPro" id="IPR017900">
    <property type="entry name" value="4Fe4S_Fe_S_CS"/>
</dbReference>
<keyword evidence="1 6" id="KW-0004">4Fe-4S</keyword>
<evidence type="ECO:0000259" key="8">
    <source>
        <dbReference type="PROSITE" id="PS51379"/>
    </source>
</evidence>
<comment type="cofactor">
    <cofactor evidence="6">
        <name>[4Fe-4S] cluster</name>
        <dbReference type="ChEBI" id="CHEBI:49883"/>
    </cofactor>
    <text evidence="6">Binds 2 [4Fe-4S] clusters.</text>
</comment>
<dbReference type="EMBL" id="JBHUOF010000001">
    <property type="protein sequence ID" value="MFD2798110.1"/>
    <property type="molecule type" value="Genomic_DNA"/>
</dbReference>
<feature type="domain" description="4Fe-4S ferredoxin-type" evidence="8">
    <location>
        <begin position="62"/>
        <end position="85"/>
    </location>
</feature>
<comment type="caution">
    <text evidence="9">The sequence shown here is derived from an EMBL/GenBank/DDBJ whole genome shotgun (WGS) entry which is preliminary data.</text>
</comment>
<evidence type="ECO:0000313" key="10">
    <source>
        <dbReference type="Proteomes" id="UP001597478"/>
    </source>
</evidence>
<comment type="catalytic activity">
    <reaction evidence="6">
        <text>glycolate + A = glyoxylate + AH2</text>
        <dbReference type="Rhea" id="RHEA:21264"/>
        <dbReference type="ChEBI" id="CHEBI:13193"/>
        <dbReference type="ChEBI" id="CHEBI:17499"/>
        <dbReference type="ChEBI" id="CHEBI:29805"/>
        <dbReference type="ChEBI" id="CHEBI:36655"/>
        <dbReference type="EC" id="1.1.99.14"/>
    </reaction>
</comment>
<dbReference type="InterPro" id="IPR004017">
    <property type="entry name" value="Cys_rich_dom"/>
</dbReference>
<feature type="compositionally biased region" description="Polar residues" evidence="7">
    <location>
        <begin position="419"/>
        <end position="432"/>
    </location>
</feature>
<dbReference type="PROSITE" id="PS00198">
    <property type="entry name" value="4FE4S_FER_1"/>
    <property type="match status" value="1"/>
</dbReference>
<dbReference type="RefSeq" id="WP_377387785.1">
    <property type="nucleotide sequence ID" value="NZ_JBHSAN010000008.1"/>
</dbReference>
<feature type="region of interest" description="Disordered" evidence="7">
    <location>
        <begin position="419"/>
        <end position="441"/>
    </location>
</feature>
<name>A0ABW5W5D1_9PSEU</name>
<dbReference type="Pfam" id="PF02754">
    <property type="entry name" value="CCG"/>
    <property type="match status" value="2"/>
</dbReference>
<organism evidence="9 10">
    <name type="scientific">Prauserella oleivorans</name>
    <dbReference type="NCBI Taxonomy" id="1478153"/>
    <lineage>
        <taxon>Bacteria</taxon>
        <taxon>Bacillati</taxon>
        <taxon>Actinomycetota</taxon>
        <taxon>Actinomycetes</taxon>
        <taxon>Pseudonocardiales</taxon>
        <taxon>Pseudonocardiaceae</taxon>
        <taxon>Prauserella</taxon>
    </lineage>
</organism>
<dbReference type="PANTHER" id="PTHR32479">
    <property type="entry name" value="GLYCOLATE OXIDASE IRON-SULFUR SUBUNIT"/>
    <property type="match status" value="1"/>
</dbReference>
<proteinExistence type="predicted"/>